<protein>
    <submittedName>
        <fullName evidence="2">Transposase</fullName>
    </submittedName>
</protein>
<feature type="region of interest" description="Disordered" evidence="1">
    <location>
        <begin position="134"/>
        <end position="211"/>
    </location>
</feature>
<evidence type="ECO:0000313" key="2">
    <source>
        <dbReference type="EMBL" id="FAA01109.1"/>
    </source>
</evidence>
<accession>W4P282</accession>
<reference evidence="2" key="1">
    <citation type="journal article" date="2013" name="Nat. Commun.">
        <title>The Capsaspora genome reveals a complex unicellular prehistory of animals.</title>
        <authorList>
            <person name="Suga H."/>
            <person name="Chen Z."/>
            <person name="de Mendoza A."/>
            <person name="Sebe-Pedros A."/>
            <person name="Brown M.W."/>
            <person name="Kramer E."/>
            <person name="Carr M."/>
            <person name="Kerner P."/>
            <person name="Vervoort M."/>
            <person name="Sanchez-Pons N."/>
            <person name="Torruella G."/>
            <person name="Derelle R."/>
            <person name="Manning G."/>
            <person name="Lang B.F."/>
            <person name="Russ C."/>
            <person name="Haas B.J."/>
            <person name="Roger A.J."/>
            <person name="Nusbaum C."/>
            <person name="Ruiz-Trillo I."/>
        </authorList>
    </citation>
    <scope>NUCLEOTIDE SEQUENCE</scope>
    <source>
        <strain evidence="2">ATCC 30864</strain>
    </source>
</reference>
<organism evidence="2">
    <name type="scientific">Capsaspora owczarzaki</name>
    <dbReference type="NCBI Taxonomy" id="192875"/>
    <lineage>
        <taxon>Eukaryota</taxon>
        <taxon>Filasterea</taxon>
        <taxon>Capsaspora</taxon>
    </lineage>
</organism>
<evidence type="ECO:0000256" key="1">
    <source>
        <dbReference type="SAM" id="MobiDB-lite"/>
    </source>
</evidence>
<sequence>MCAAAFQTNPCSSPQAWMSDADRKLHHQIHKVPLSGVCPCLDCTKFAIKQWSFGNSKFEKRSLSSFYAHLKTYPYATVADVIQAYPEMRQRFETHFREEQTVPMAVDSTPPTPPLHASEPAAMAVDDHGVDYDDGFGDVHVADHGDAPQAPLGADDDEYESDFELDVEATDEADDTSNNATINDPSETSEEATAAPGAAEPGAAKNKGPTPRATRTAAAYLQLLQFLNDIKIKGKVTKDIFTQLLTGIHKYCSEIKAILDDHSTRLVSLFQTFLSDVQQRTNVDPIASAGAFLVQCQESYPVIQVVPPTIHRFTKALRLVNLLPPASPVDKNNYFQRMKNLYTDSDQIKWYRVGCAHSLSLKEVLVSENVCSQCGAFGAKCSQCTYSGCFRGPVNQLLAHRCTNTNCPARFSRETIYPYMSLIPRLRNMFADENQVKGLVDRFGIDFSDPQQVQRALTDDWPSTITRHNDKLDSLRSFSHPLEGLHFRTPSRRTFLSESPWNISLAFFYDGPLNMNTAIAHRFIWPVSFLQGKEPKSLMPYSRPMLQELKTLSKDGVVVYNALLQRDVIVKAELHLLTADSPARAKVLSLVAPTAYNGCCYCPMSALACNCRKHRDWSKAAASDRTHLSANQFTNFNYAFVGKLPYITPPNTCSIETSFCSLDTLHSFMLCSGKRLLSLTLESMKPFVHTGKGSVLRNKRAALLGNDTVKILEVDLRLAITVWPAFVMRKPRLCSAHHKSYTAEEMLNFVLVCGKHIFLGLVDERKQAIWWNFSEMTRIAMSKVVKVDPTTLDSLNKLTSNTIGIISETFGNCNVPITTHHLSHLARACQQHGPPAHVSTFPFERAINQYGRLIRPGTHDEIVPRLVARIALQVNPVVSYAPGRKFGVLTRLLVPEETMEAVVAKLANNEHDAPSGSVYTEASVSKRMAEFKEKAQAFQTLTMSVWGSRPVSLAKVSEVTVLQFGDVFVKPARFWRIDQSIWVEVASYYRPSEHVYGKNPLYQPLRPRFGHEIVALDSFTCSGYCHELTNSQFKQVNEQYNANRRLKKVIQQQSLQRVNEADQVDERARSCPQNDPQPPTKPQFIMIMWHLNMRDLC</sequence>
<dbReference type="PANTHER" id="PTHR46579">
    <property type="entry name" value="F5/8 TYPE C DOMAIN-CONTAINING PROTEIN-RELATED"/>
    <property type="match status" value="1"/>
</dbReference>
<dbReference type="EMBL" id="BR000978">
    <property type="protein sequence ID" value="FAA01109.1"/>
    <property type="molecule type" value="Genomic_DNA"/>
</dbReference>
<feature type="compositionally biased region" description="Polar residues" evidence="1">
    <location>
        <begin position="176"/>
        <end position="185"/>
    </location>
</feature>
<feature type="compositionally biased region" description="Low complexity" evidence="1">
    <location>
        <begin position="191"/>
        <end position="211"/>
    </location>
</feature>
<feature type="compositionally biased region" description="Acidic residues" evidence="1">
    <location>
        <begin position="154"/>
        <end position="175"/>
    </location>
</feature>
<dbReference type="AlphaFoldDB" id="W4P282"/>
<dbReference type="PANTHER" id="PTHR46579:SF1">
    <property type="entry name" value="F5_8 TYPE C DOMAIN-CONTAINING PROTEIN"/>
    <property type="match status" value="1"/>
</dbReference>
<proteinExistence type="predicted"/>
<name>W4P282_9EUKA</name>